<accession>A0A0W8G352</accession>
<dbReference type="AlphaFoldDB" id="A0A0W8G352"/>
<proteinExistence type="predicted"/>
<name>A0A0W8G352_9ZZZZ</name>
<dbReference type="PANTHER" id="PTHR40036">
    <property type="entry name" value="MACROCIN O-METHYLTRANSFERASE"/>
    <property type="match status" value="1"/>
</dbReference>
<dbReference type="EMBL" id="LNQE01000321">
    <property type="protein sequence ID" value="KUG27517.1"/>
    <property type="molecule type" value="Genomic_DNA"/>
</dbReference>
<evidence type="ECO:0008006" key="2">
    <source>
        <dbReference type="Google" id="ProtNLM"/>
    </source>
</evidence>
<protein>
    <recommendedName>
        <fullName evidence="2">dTDP-6-deoxy-L-hexose 3-O-methyltransferase</fullName>
    </recommendedName>
</protein>
<dbReference type="InterPro" id="IPR008884">
    <property type="entry name" value="TylF_MeTrfase"/>
</dbReference>
<dbReference type="Pfam" id="PF05711">
    <property type="entry name" value="TylF"/>
    <property type="match status" value="1"/>
</dbReference>
<gene>
    <name evidence="1" type="ORF">ASZ90_002636</name>
</gene>
<reference evidence="1" key="1">
    <citation type="journal article" date="2015" name="Proc. Natl. Acad. Sci. U.S.A.">
        <title>Networks of energetic and metabolic interactions define dynamics in microbial communities.</title>
        <authorList>
            <person name="Embree M."/>
            <person name="Liu J.K."/>
            <person name="Al-Bassam M.M."/>
            <person name="Zengler K."/>
        </authorList>
    </citation>
    <scope>NUCLEOTIDE SEQUENCE</scope>
</reference>
<dbReference type="InterPro" id="IPR029063">
    <property type="entry name" value="SAM-dependent_MTases_sf"/>
</dbReference>
<comment type="caution">
    <text evidence="1">The sequence shown here is derived from an EMBL/GenBank/DDBJ whole genome shotgun (WGS) entry which is preliminary data.</text>
</comment>
<dbReference type="PANTHER" id="PTHR40036:SF1">
    <property type="entry name" value="MACROCIN O-METHYLTRANSFERASE"/>
    <property type="match status" value="1"/>
</dbReference>
<evidence type="ECO:0000313" key="1">
    <source>
        <dbReference type="EMBL" id="KUG27517.1"/>
    </source>
</evidence>
<dbReference type="Gene3D" id="3.40.50.150">
    <property type="entry name" value="Vaccinia Virus protein VP39"/>
    <property type="match status" value="1"/>
</dbReference>
<sequence length="226" mass="24537">MSTFLGFDTARAWDYENGFHLTSDITRLGKIAAHFELYRMILGLPGHVVELGVFKGCSLVRFATFRELLESPRSRKIIGFDAFGAFPEPDAADSHAAADKAFVAGWERGAGQGISVTELRGVLAHKGMGNVELVAGDIRQTLPEWAQAHPAARVALLHIDTDVREPAALGLELLYERVVPGGVVMLDDYGTECGGTAAVEAFFAGRGVRLRKLPFSHETPVFVVKE</sequence>
<organism evidence="1">
    <name type="scientific">hydrocarbon metagenome</name>
    <dbReference type="NCBI Taxonomy" id="938273"/>
    <lineage>
        <taxon>unclassified sequences</taxon>
        <taxon>metagenomes</taxon>
        <taxon>ecological metagenomes</taxon>
    </lineage>
</organism>
<dbReference type="SUPFAM" id="SSF53335">
    <property type="entry name" value="S-adenosyl-L-methionine-dependent methyltransferases"/>
    <property type="match status" value="1"/>
</dbReference>